<feature type="domain" description="ELMO" evidence="1">
    <location>
        <begin position="70"/>
        <end position="131"/>
    </location>
</feature>
<evidence type="ECO:0000313" key="2">
    <source>
        <dbReference type="EMBL" id="EPS59925.1"/>
    </source>
</evidence>
<evidence type="ECO:0000259" key="1">
    <source>
        <dbReference type="PROSITE" id="PS51335"/>
    </source>
</evidence>
<sequence length="131" mass="14902">ADDGTCGGAPAWRGRGITCVCFKRKGGHERVCINLTPLQASLLLFNHFYDQRLRSLRNRTKVYFGITRPDHEEALRALWHAAYPEKELHGLVSDQWKDMGWQGKDPSTDFRGAGFISLENLLFFAKTFTVT</sequence>
<dbReference type="PROSITE" id="PS51335">
    <property type="entry name" value="ELMO"/>
    <property type="match status" value="1"/>
</dbReference>
<comment type="caution">
    <text evidence="2">The sequence shown here is derived from an EMBL/GenBank/DDBJ whole genome shotgun (WGS) entry which is preliminary data.</text>
</comment>
<dbReference type="EMBL" id="AUSU01007971">
    <property type="protein sequence ID" value="EPS59925.1"/>
    <property type="molecule type" value="Genomic_DNA"/>
</dbReference>
<accession>S8BZF1</accession>
<dbReference type="Proteomes" id="UP000015453">
    <property type="component" value="Unassembled WGS sequence"/>
</dbReference>
<evidence type="ECO:0000313" key="3">
    <source>
        <dbReference type="Proteomes" id="UP000015453"/>
    </source>
</evidence>
<gene>
    <name evidence="2" type="ORF">M569_14880</name>
</gene>
<protein>
    <recommendedName>
        <fullName evidence="1">ELMO domain-containing protein</fullName>
    </recommendedName>
</protein>
<dbReference type="Pfam" id="PF04727">
    <property type="entry name" value="ELMO_CED12"/>
    <property type="match status" value="1"/>
</dbReference>
<name>S8BZF1_9LAMI</name>
<reference evidence="2 3" key="1">
    <citation type="journal article" date="2013" name="BMC Genomics">
        <title>The miniature genome of a carnivorous plant Genlisea aurea contains a low number of genes and short non-coding sequences.</title>
        <authorList>
            <person name="Leushkin E.V."/>
            <person name="Sutormin R.A."/>
            <person name="Nabieva E.R."/>
            <person name="Penin A.A."/>
            <person name="Kondrashov A.S."/>
            <person name="Logacheva M.D."/>
        </authorList>
    </citation>
    <scope>NUCLEOTIDE SEQUENCE [LARGE SCALE GENOMIC DNA]</scope>
</reference>
<dbReference type="PANTHER" id="PTHR12771">
    <property type="entry name" value="ENGULFMENT AND CELL MOTILITY"/>
    <property type="match status" value="1"/>
</dbReference>
<dbReference type="InterPro" id="IPR050868">
    <property type="entry name" value="ELMO_domain-containing"/>
</dbReference>
<organism evidence="2 3">
    <name type="scientific">Genlisea aurea</name>
    <dbReference type="NCBI Taxonomy" id="192259"/>
    <lineage>
        <taxon>Eukaryota</taxon>
        <taxon>Viridiplantae</taxon>
        <taxon>Streptophyta</taxon>
        <taxon>Embryophyta</taxon>
        <taxon>Tracheophyta</taxon>
        <taxon>Spermatophyta</taxon>
        <taxon>Magnoliopsida</taxon>
        <taxon>eudicotyledons</taxon>
        <taxon>Gunneridae</taxon>
        <taxon>Pentapetalae</taxon>
        <taxon>asterids</taxon>
        <taxon>lamiids</taxon>
        <taxon>Lamiales</taxon>
        <taxon>Lentibulariaceae</taxon>
        <taxon>Genlisea</taxon>
    </lineage>
</organism>
<dbReference type="PANTHER" id="PTHR12771:SF49">
    <property type="entry name" value="ELMO_CED-12 FAMILY PROTEIN"/>
    <property type="match status" value="1"/>
</dbReference>
<keyword evidence="3" id="KW-1185">Reference proteome</keyword>
<dbReference type="OrthoDB" id="1714254at2759"/>
<feature type="non-terminal residue" evidence="2">
    <location>
        <position position="1"/>
    </location>
</feature>
<proteinExistence type="predicted"/>
<dbReference type="InterPro" id="IPR006816">
    <property type="entry name" value="ELMO_dom"/>
</dbReference>
<feature type="non-terminal residue" evidence="2">
    <location>
        <position position="131"/>
    </location>
</feature>
<dbReference type="AlphaFoldDB" id="S8BZF1"/>